<comment type="caution">
    <text evidence="2">The sequence shown here is derived from an EMBL/GenBank/DDBJ whole genome shotgun (WGS) entry which is preliminary data.</text>
</comment>
<protein>
    <submittedName>
        <fullName evidence="2">Uncharacterized protein</fullName>
    </submittedName>
</protein>
<feature type="compositionally biased region" description="Low complexity" evidence="1">
    <location>
        <begin position="549"/>
        <end position="568"/>
    </location>
</feature>
<proteinExistence type="predicted"/>
<dbReference type="InterPro" id="IPR000629">
    <property type="entry name" value="RNA-helicase_DEAD-box_CS"/>
</dbReference>
<dbReference type="EMBL" id="JACHJI010000012">
    <property type="protein sequence ID" value="MBB4901720.1"/>
    <property type="molecule type" value="Genomic_DNA"/>
</dbReference>
<feature type="compositionally biased region" description="Low complexity" evidence="1">
    <location>
        <begin position="266"/>
        <end position="277"/>
    </location>
</feature>
<feature type="compositionally biased region" description="Low complexity" evidence="1">
    <location>
        <begin position="416"/>
        <end position="430"/>
    </location>
</feature>
<evidence type="ECO:0000313" key="2">
    <source>
        <dbReference type="EMBL" id="MBB4901720.1"/>
    </source>
</evidence>
<gene>
    <name evidence="2" type="ORF">FHS37_005811</name>
</gene>
<dbReference type="PROSITE" id="PS00039">
    <property type="entry name" value="DEAD_ATP_HELICASE"/>
    <property type="match status" value="1"/>
</dbReference>
<name>A0A7W7PUV1_9ACTN</name>
<dbReference type="AlphaFoldDB" id="A0A7W7PUV1"/>
<feature type="region of interest" description="Disordered" evidence="1">
    <location>
        <begin position="239"/>
        <end position="277"/>
    </location>
</feature>
<evidence type="ECO:0000256" key="1">
    <source>
        <dbReference type="SAM" id="MobiDB-lite"/>
    </source>
</evidence>
<organism evidence="2 3">
    <name type="scientific">Streptomyces griseomycini</name>
    <dbReference type="NCBI Taxonomy" id="66895"/>
    <lineage>
        <taxon>Bacteria</taxon>
        <taxon>Bacillati</taxon>
        <taxon>Actinomycetota</taxon>
        <taxon>Actinomycetes</taxon>
        <taxon>Kitasatosporales</taxon>
        <taxon>Streptomycetaceae</taxon>
        <taxon>Streptomyces</taxon>
    </lineage>
</organism>
<accession>A0A7W7PUV1</accession>
<feature type="region of interest" description="Disordered" evidence="1">
    <location>
        <begin position="634"/>
        <end position="655"/>
    </location>
</feature>
<dbReference type="RefSeq" id="WP_184826479.1">
    <property type="nucleotide sequence ID" value="NZ_BMTK01000028.1"/>
</dbReference>
<feature type="region of interest" description="Disordered" evidence="1">
    <location>
        <begin position="549"/>
        <end position="571"/>
    </location>
</feature>
<feature type="region of interest" description="Disordered" evidence="1">
    <location>
        <begin position="790"/>
        <end position="810"/>
    </location>
</feature>
<reference evidence="2 3" key="1">
    <citation type="submission" date="2020-08" db="EMBL/GenBank/DDBJ databases">
        <title>Genomic Encyclopedia of Type Strains, Phase III (KMG-III): the genomes of soil and plant-associated and newly described type strains.</title>
        <authorList>
            <person name="Whitman W."/>
        </authorList>
    </citation>
    <scope>NUCLEOTIDE SEQUENCE [LARGE SCALE GENOMIC DNA]</scope>
    <source>
        <strain evidence="2 3">CECT 3273</strain>
    </source>
</reference>
<dbReference type="Proteomes" id="UP000579523">
    <property type="component" value="Unassembled WGS sequence"/>
</dbReference>
<evidence type="ECO:0000313" key="3">
    <source>
        <dbReference type="Proteomes" id="UP000579523"/>
    </source>
</evidence>
<sequence>MTPATLGFDEEDTRKVQTAVRGGPDGDIPVFLPYEKQAANRLRENHGSNAFSCGVLLGGCGKLLTLRACDDKKSHFAHRPPVRCNRTARGESSADHLYIGEALSRWLRKQGQPNVNVQYVKQTNARSDAIEIRFGSKKKRRLIHVQMARRSFKEWQADGERFAASSGKPPTVRTYGPDSQLAPFELEATGHALRFRCETDNGTRVVHIGTHLPGHRVEWTTLDQCRLVHAGIVTPWLRETPHGVQPKGTATPRIPAHSATNERKPAQAGTASAPTGAAAGPALPLMPGKVAFTGATPSSEEHGRRIYDADAQPIGSALFRARISLPASAVAPEPHHVYALTERAAVLSGPQGTGSASRWTLRAEGFVRVPAKKAAEWELLKPPGAVATQGGSTAGEASAAPQRKPAPAPEPTVDGPPAASDAAPAAPAASPDDRLIAELGRVLLKTAREGTTITWHELLKQTGTRPQDVSPVRQVHLLTAVDAPHAKARKPLLSSLITFSRQAQPNDVPPPFFRQVLLALGWPHWTDAARAADIWRGHRQRLHRAHRALPAPHAAPEGGPESSGPPEARAGERPQARLLALLRHLDEEGDDLSFLDLYRVLDEADRLVSRIGEPFLPGTAKERLHHWRTVFRSHRGAPPVHGRENQETGPTEASDTAAREVFDRMADEFRAARGAGDLARAKQVRSDMGPVYALRLSPRDREAVTGLMRDFKQWVRDQEPKPSVDPSLRAVRAILHDLGTRRSMVSTPELASALAEADRLRHRLSTPLPEAERKALGRWRGHLRRRVQAEESGAADFPVDSTVASTEGRDRATARLPTDALRPLADRVRAVLQDVARAGTTVTWGDLRRRLGGELPYLHPDDQGEVLVMVDGDTPADEPLLSALVAGADLSPHGLYRHIRHSLGRERVPDASLETHWRMDVFRLHQLWRHR</sequence>
<feature type="region of interest" description="Disordered" evidence="1">
    <location>
        <begin position="382"/>
        <end position="431"/>
    </location>
</feature>
<keyword evidence="3" id="KW-1185">Reference proteome</keyword>